<dbReference type="InterPro" id="IPR005135">
    <property type="entry name" value="Endo/exonuclease/phosphatase"/>
</dbReference>
<protein>
    <recommendedName>
        <fullName evidence="1">Endonuclease/exonuclease/phosphatase domain-containing protein</fullName>
    </recommendedName>
</protein>
<dbReference type="PANTHER" id="PTHR42834">
    <property type="entry name" value="ENDONUCLEASE/EXONUCLEASE/PHOSPHATASE FAMILY PROTEIN (AFU_ORTHOLOGUE AFUA_3G09210)"/>
    <property type="match status" value="1"/>
</dbReference>
<organism evidence="2 3">
    <name type="scientific">Candidatus Merdivivens pullicola</name>
    <dbReference type="NCBI Taxonomy" id="2840872"/>
    <lineage>
        <taxon>Bacteria</taxon>
        <taxon>Pseudomonadati</taxon>
        <taxon>Bacteroidota</taxon>
        <taxon>Bacteroidia</taxon>
        <taxon>Bacteroidales</taxon>
        <taxon>Muribaculaceae</taxon>
        <taxon>Muribaculaceae incertae sedis</taxon>
        <taxon>Candidatus Merdivivens</taxon>
    </lineage>
</organism>
<accession>A0A9D9IIE1</accession>
<reference evidence="2" key="2">
    <citation type="journal article" date="2021" name="PeerJ">
        <title>Extensive microbial diversity within the chicken gut microbiome revealed by metagenomics and culture.</title>
        <authorList>
            <person name="Gilroy R."/>
            <person name="Ravi A."/>
            <person name="Getino M."/>
            <person name="Pursley I."/>
            <person name="Horton D.L."/>
            <person name="Alikhan N.F."/>
            <person name="Baker D."/>
            <person name="Gharbi K."/>
            <person name="Hall N."/>
            <person name="Watson M."/>
            <person name="Adriaenssens E.M."/>
            <person name="Foster-Nyarko E."/>
            <person name="Jarju S."/>
            <person name="Secka A."/>
            <person name="Antonio M."/>
            <person name="Oren A."/>
            <person name="Chaudhuri R.R."/>
            <person name="La Ragione R."/>
            <person name="Hildebrand F."/>
            <person name="Pallen M.J."/>
        </authorList>
    </citation>
    <scope>NUCLEOTIDE SEQUENCE</scope>
    <source>
        <strain evidence="2">B1-8020</strain>
    </source>
</reference>
<dbReference type="Pfam" id="PF19580">
    <property type="entry name" value="Exo_endo_phos_3"/>
    <property type="match status" value="1"/>
</dbReference>
<reference evidence="2" key="1">
    <citation type="submission" date="2020-10" db="EMBL/GenBank/DDBJ databases">
        <authorList>
            <person name="Gilroy R."/>
        </authorList>
    </citation>
    <scope>NUCLEOTIDE SEQUENCE</scope>
    <source>
        <strain evidence="2">B1-8020</strain>
    </source>
</reference>
<name>A0A9D9IIE1_9BACT</name>
<dbReference type="InterPro" id="IPR036691">
    <property type="entry name" value="Endo/exonu/phosph_ase_sf"/>
</dbReference>
<comment type="caution">
    <text evidence="2">The sequence shown here is derived from an EMBL/GenBank/DDBJ whole genome shotgun (WGS) entry which is preliminary data.</text>
</comment>
<dbReference type="Proteomes" id="UP000823604">
    <property type="component" value="Unassembled WGS sequence"/>
</dbReference>
<dbReference type="EMBL" id="JADIMA010000064">
    <property type="protein sequence ID" value="MBO8473273.1"/>
    <property type="molecule type" value="Genomic_DNA"/>
</dbReference>
<proteinExistence type="predicted"/>
<evidence type="ECO:0000313" key="3">
    <source>
        <dbReference type="Proteomes" id="UP000823604"/>
    </source>
</evidence>
<dbReference type="PANTHER" id="PTHR42834:SF1">
    <property type="entry name" value="ENDONUCLEASE_EXONUCLEASE_PHOSPHATASE FAMILY PROTEIN (AFU_ORTHOLOGUE AFUA_3G09210)"/>
    <property type="match status" value="1"/>
</dbReference>
<dbReference type="SUPFAM" id="SSF56219">
    <property type="entry name" value="DNase I-like"/>
    <property type="match status" value="1"/>
</dbReference>
<dbReference type="Gene3D" id="3.60.10.10">
    <property type="entry name" value="Endonuclease/exonuclease/phosphatase"/>
    <property type="match status" value="1"/>
</dbReference>
<evidence type="ECO:0000259" key="1">
    <source>
        <dbReference type="Pfam" id="PF19580"/>
    </source>
</evidence>
<feature type="domain" description="Endonuclease/exonuclease/phosphatase" evidence="1">
    <location>
        <begin position="25"/>
        <end position="317"/>
    </location>
</feature>
<gene>
    <name evidence="2" type="ORF">IAB81_06545</name>
</gene>
<dbReference type="GO" id="GO:0003824">
    <property type="term" value="F:catalytic activity"/>
    <property type="evidence" value="ECO:0007669"/>
    <property type="project" value="InterPro"/>
</dbReference>
<sequence>MPLAVLFFLFSSVSIPGRFRGKEVVMFWNLENFFVPWGVADSLTAEFRYGGKRGWNYERFLKKCAAVAKTVVYLEDSLGRRPGFLAFAEVEDGSVLYMLLSHTPLHGYPYCPLHYDSPDRRGIDVGLLYDSSRYRLVRSFSRPLVLDSSVIATRAILYSCFECRSNGDTLHVFVNHHPSKFSGAEATQPLRDAAMGLLAFMADSVASRHPGHAVVLTGDFNDVPASDSVAGAPGFRNLSHRLHKEGAGTIKYSGKWEMIDHFIVSESIAPKCSTYIFSPLFLLEKDRKTLGYKPRRTYVGPRYAGGVSDHLPVVLEIFY</sequence>
<dbReference type="AlphaFoldDB" id="A0A9D9IIE1"/>
<evidence type="ECO:0000313" key="2">
    <source>
        <dbReference type="EMBL" id="MBO8473273.1"/>
    </source>
</evidence>